<evidence type="ECO:0000313" key="2">
    <source>
        <dbReference type="EMBL" id="ALF55756.1"/>
    </source>
</evidence>
<evidence type="ECO:0000313" key="3">
    <source>
        <dbReference type="Proteomes" id="UP000062645"/>
    </source>
</evidence>
<proteinExistence type="predicted"/>
<evidence type="ECO:0000256" key="1">
    <source>
        <dbReference type="SAM" id="Coils"/>
    </source>
</evidence>
<dbReference type="SUPFAM" id="SSF55785">
    <property type="entry name" value="PYP-like sensor domain (PAS domain)"/>
    <property type="match status" value="1"/>
</dbReference>
<dbReference type="KEGG" id="npz:ACX27_27530"/>
<dbReference type="AlphaFoldDB" id="A0A0M4TY29"/>
<keyword evidence="3" id="KW-1185">Reference proteome</keyword>
<name>A0A0M4TY29_9NOSO</name>
<sequence length="144" mass="16739">MKTDGYTLVRSISQRMQKPQAELTFVRQGWEFNHIFRCKSDEILELNMHTLIEELQEINKHLQQDILELKQKESSLEKSATLLRYILASTAHGMMAVSLEADIVSVNQQFIDMWRVPKSLKISRDSVQWRNFFGNPTKTAAVIT</sequence>
<dbReference type="InterPro" id="IPR035965">
    <property type="entry name" value="PAS-like_dom_sf"/>
</dbReference>
<evidence type="ECO:0008006" key="4">
    <source>
        <dbReference type="Google" id="ProtNLM"/>
    </source>
</evidence>
<organism evidence="2 3">
    <name type="scientific">Nostoc piscinale CENA21</name>
    <dbReference type="NCBI Taxonomy" id="224013"/>
    <lineage>
        <taxon>Bacteria</taxon>
        <taxon>Bacillati</taxon>
        <taxon>Cyanobacteriota</taxon>
        <taxon>Cyanophyceae</taxon>
        <taxon>Nostocales</taxon>
        <taxon>Nostocaceae</taxon>
        <taxon>Nostoc</taxon>
    </lineage>
</organism>
<reference evidence="3" key="1">
    <citation type="submission" date="2015-07" db="EMBL/GenBank/DDBJ databases">
        <title>Genome Of Nitrogen-Fixing Cyanobacterium Nostoc piscinale CENA21 From Solimoes/Amazon River Floodplain Sediments And Comparative Genomics To Uncover Biosynthetic Natural Products Potential.</title>
        <authorList>
            <person name="Leao T.F."/>
            <person name="Leao P.N."/>
            <person name="Guimaraes P.I."/>
            <person name="de Melo A.G.C."/>
            <person name="Ramos R.T.J."/>
            <person name="Silva A."/>
            <person name="Fiore M.F."/>
            <person name="Schneider M.P.C."/>
        </authorList>
    </citation>
    <scope>NUCLEOTIDE SEQUENCE [LARGE SCALE GENOMIC DNA]</scope>
    <source>
        <strain evidence="3">CENA21</strain>
    </source>
</reference>
<accession>A0A0M4TY29</accession>
<feature type="coiled-coil region" evidence="1">
    <location>
        <begin position="52"/>
        <end position="79"/>
    </location>
</feature>
<reference evidence="2 3" key="2">
    <citation type="journal article" date="2016" name="Genome Announc.">
        <title>Draft Genome Sequence of the N2-Fixing Cyanobacterium Nostoc piscinale CENA21, Isolated from the Brazilian Amazon Floodplain.</title>
        <authorList>
            <person name="Leao T."/>
            <person name="Guimaraes P.I."/>
            <person name="de Melo A.G."/>
            <person name="Ramos R.T."/>
            <person name="Leao P.N."/>
            <person name="Silva A."/>
            <person name="Fiore M.F."/>
            <person name="Schneider M.P."/>
        </authorList>
    </citation>
    <scope>NUCLEOTIDE SEQUENCE [LARGE SCALE GENOMIC DNA]</scope>
    <source>
        <strain evidence="2 3">CENA21</strain>
    </source>
</reference>
<keyword evidence="1" id="KW-0175">Coiled coil</keyword>
<dbReference type="RefSeq" id="WP_062297243.1">
    <property type="nucleotide sequence ID" value="NZ_CP012036.1"/>
</dbReference>
<gene>
    <name evidence="2" type="ORF">ACX27_27530</name>
</gene>
<dbReference type="EMBL" id="CP012036">
    <property type="protein sequence ID" value="ALF55756.1"/>
    <property type="molecule type" value="Genomic_DNA"/>
</dbReference>
<dbReference type="STRING" id="224013.ACX27_27530"/>
<protein>
    <recommendedName>
        <fullName evidence="4">PAS domain-containing protein</fullName>
    </recommendedName>
</protein>
<dbReference type="Proteomes" id="UP000062645">
    <property type="component" value="Chromosome"/>
</dbReference>
<dbReference type="PATRIC" id="fig|224013.5.peg.6585"/>